<protein>
    <recommendedName>
        <fullName evidence="3">Cytochrome b5 heme-binding domain-containing protein</fullName>
    </recommendedName>
</protein>
<keyword evidence="2" id="KW-1185">Reference proteome</keyword>
<reference evidence="2" key="1">
    <citation type="journal article" date="2023" name="Commun. Biol.">
        <title>Genome analysis of Parmales, the sister group of diatoms, reveals the evolutionary specialization of diatoms from phago-mixotrophs to photoautotrophs.</title>
        <authorList>
            <person name="Ban H."/>
            <person name="Sato S."/>
            <person name="Yoshikawa S."/>
            <person name="Yamada K."/>
            <person name="Nakamura Y."/>
            <person name="Ichinomiya M."/>
            <person name="Sato N."/>
            <person name="Blanc-Mathieu R."/>
            <person name="Endo H."/>
            <person name="Kuwata A."/>
            <person name="Ogata H."/>
        </authorList>
    </citation>
    <scope>NUCLEOTIDE SEQUENCE [LARGE SCALE GENOMIC DNA]</scope>
    <source>
        <strain evidence="2">NIES 3700</strain>
    </source>
</reference>
<comment type="caution">
    <text evidence="1">The sequence shown here is derived from an EMBL/GenBank/DDBJ whole genome shotgun (WGS) entry which is preliminary data.</text>
</comment>
<proteinExistence type="predicted"/>
<dbReference type="InterPro" id="IPR036400">
    <property type="entry name" value="Cyt_B5-like_heme/steroid_sf"/>
</dbReference>
<dbReference type="Proteomes" id="UP001165122">
    <property type="component" value="Unassembled WGS sequence"/>
</dbReference>
<dbReference type="EMBL" id="BRXW01000431">
    <property type="protein sequence ID" value="GMH54002.1"/>
    <property type="molecule type" value="Genomic_DNA"/>
</dbReference>
<evidence type="ECO:0008006" key="3">
    <source>
        <dbReference type="Google" id="ProtNLM"/>
    </source>
</evidence>
<gene>
    <name evidence="1" type="ORF">TrLO_g12784</name>
</gene>
<accession>A0A9W7DT86</accession>
<name>A0A9W7DT86_9STRA</name>
<dbReference type="Gene3D" id="3.10.120.10">
    <property type="entry name" value="Cytochrome b5-like heme/steroid binding domain"/>
    <property type="match status" value="1"/>
</dbReference>
<organism evidence="1 2">
    <name type="scientific">Triparma laevis f. longispina</name>
    <dbReference type="NCBI Taxonomy" id="1714387"/>
    <lineage>
        <taxon>Eukaryota</taxon>
        <taxon>Sar</taxon>
        <taxon>Stramenopiles</taxon>
        <taxon>Ochrophyta</taxon>
        <taxon>Bolidophyceae</taxon>
        <taxon>Parmales</taxon>
        <taxon>Triparmaceae</taxon>
        <taxon>Triparma</taxon>
    </lineage>
</organism>
<evidence type="ECO:0000313" key="2">
    <source>
        <dbReference type="Proteomes" id="UP001165122"/>
    </source>
</evidence>
<dbReference type="SUPFAM" id="SSF55856">
    <property type="entry name" value="Cytochrome b5-like heme/steroid binding domain"/>
    <property type="match status" value="1"/>
</dbReference>
<dbReference type="OrthoDB" id="260519at2759"/>
<evidence type="ECO:0000313" key="1">
    <source>
        <dbReference type="EMBL" id="GMH54002.1"/>
    </source>
</evidence>
<sequence length="138" mass="14788">MAVVSSDHASPSMSADLISSEGARLYTASDIIENNKNESTFITVIDGYVVEAITMLDNHPGGLKKLMQTNQASIGHTGSDYGFSFTQGKNAHFPGTGKTFNQKVKEFVIGDKVDGFLKPVECAFGDNGSVVILGRFSY</sequence>
<dbReference type="AlphaFoldDB" id="A0A9W7DT86"/>